<organism evidence="2 3">
    <name type="scientific">Octadecabacter temperatus</name>
    <dbReference type="NCBI Taxonomy" id="1458307"/>
    <lineage>
        <taxon>Bacteria</taxon>
        <taxon>Pseudomonadati</taxon>
        <taxon>Pseudomonadota</taxon>
        <taxon>Alphaproteobacteria</taxon>
        <taxon>Rhodobacterales</taxon>
        <taxon>Roseobacteraceae</taxon>
        <taxon>Octadecabacter</taxon>
    </lineage>
</organism>
<dbReference type="Proteomes" id="UP000067444">
    <property type="component" value="Chromosome"/>
</dbReference>
<dbReference type="EMBL" id="CP012160">
    <property type="protein sequence ID" value="AKS46105.1"/>
    <property type="molecule type" value="Genomic_DNA"/>
</dbReference>
<proteinExistence type="predicted"/>
<evidence type="ECO:0000313" key="3">
    <source>
        <dbReference type="Proteomes" id="UP000067444"/>
    </source>
</evidence>
<dbReference type="AlphaFoldDB" id="A0A0K0Y584"/>
<dbReference type="Gene3D" id="1.10.287.130">
    <property type="match status" value="1"/>
</dbReference>
<dbReference type="Pfam" id="PF10090">
    <property type="entry name" value="HPTransfase"/>
    <property type="match status" value="1"/>
</dbReference>
<sequence>MLSNFNALIGSRICHDLINPLGAIGNGIELLGLSGVADSPEMALVTESVQNAAAKVRFLRLAFGDATADQVVARSEILSILDEVSNGGRLSYSWNVPIDPPRLDVRVALLSAMCVETALPLGGDVQITHDDTNWTIQAKHDRLNLDPDLWAPLSKGENSHTLTAAQVHFGLLPQMAAEARRTLSFSHGSDWVAIQF</sequence>
<dbReference type="InterPro" id="IPR018762">
    <property type="entry name" value="ChpT_C"/>
</dbReference>
<reference evidence="2 3" key="1">
    <citation type="journal article" date="2015" name="Genome Announc.">
        <title>Closed Genome Sequence of Octadecabacter temperatus SB1, the First Mesophilic Species of the Genus Octadecabacter.</title>
        <authorList>
            <person name="Voget S."/>
            <person name="Billerbeck S."/>
            <person name="Simon M."/>
            <person name="Daniel R."/>
        </authorList>
    </citation>
    <scope>NUCLEOTIDE SEQUENCE [LARGE SCALE GENOMIC DNA]</scope>
    <source>
        <strain evidence="2 3">SB1</strain>
    </source>
</reference>
<dbReference type="RefSeq" id="WP_049834429.1">
    <property type="nucleotide sequence ID" value="NZ_FSRP01000001.1"/>
</dbReference>
<protein>
    <recommendedName>
        <fullName evidence="1">Histidine phosphotransferase ChpT C-terminal domain-containing protein</fullName>
    </recommendedName>
</protein>
<dbReference type="OrthoDB" id="9803702at2"/>
<keyword evidence="3" id="KW-1185">Reference proteome</keyword>
<dbReference type="STRING" id="1458307.OSB_15540"/>
<accession>A0A0K0Y584</accession>
<gene>
    <name evidence="2" type="ORF">OSB_15540</name>
</gene>
<name>A0A0K0Y584_9RHOB</name>
<dbReference type="PATRIC" id="fig|1458307.3.peg.1570"/>
<dbReference type="Gene3D" id="3.30.565.10">
    <property type="entry name" value="Histidine kinase-like ATPase, C-terminal domain"/>
    <property type="match status" value="1"/>
</dbReference>
<feature type="domain" description="Histidine phosphotransferase ChpT C-terminal" evidence="1">
    <location>
        <begin position="75"/>
        <end position="188"/>
    </location>
</feature>
<evidence type="ECO:0000313" key="2">
    <source>
        <dbReference type="EMBL" id="AKS46105.1"/>
    </source>
</evidence>
<dbReference type="KEGG" id="otm:OSB_15540"/>
<evidence type="ECO:0000259" key="1">
    <source>
        <dbReference type="Pfam" id="PF10090"/>
    </source>
</evidence>
<dbReference type="InterPro" id="IPR036890">
    <property type="entry name" value="HATPase_C_sf"/>
</dbReference>